<proteinExistence type="predicted"/>
<gene>
    <name evidence="1" type="ORF">J2S63_000275</name>
</gene>
<accession>A0ABU2BQ05</accession>
<comment type="caution">
    <text evidence="1">The sequence shown here is derived from an EMBL/GenBank/DDBJ whole genome shotgun (WGS) entry which is preliminary data.</text>
</comment>
<evidence type="ECO:0000313" key="1">
    <source>
        <dbReference type="EMBL" id="MDR7360722.1"/>
    </source>
</evidence>
<organism evidence="1 2">
    <name type="scientific">Nocardioides marmoribigeumensis</name>
    <dbReference type="NCBI Taxonomy" id="433649"/>
    <lineage>
        <taxon>Bacteria</taxon>
        <taxon>Bacillati</taxon>
        <taxon>Actinomycetota</taxon>
        <taxon>Actinomycetes</taxon>
        <taxon>Propionibacteriales</taxon>
        <taxon>Nocardioidaceae</taxon>
        <taxon>Nocardioides</taxon>
    </lineage>
</organism>
<protein>
    <submittedName>
        <fullName evidence="1">Uncharacterized protein</fullName>
    </submittedName>
</protein>
<dbReference type="EMBL" id="JAVDYG010000001">
    <property type="protein sequence ID" value="MDR7360722.1"/>
    <property type="molecule type" value="Genomic_DNA"/>
</dbReference>
<evidence type="ECO:0000313" key="2">
    <source>
        <dbReference type="Proteomes" id="UP001183648"/>
    </source>
</evidence>
<sequence>MATDPDLARGALLTALLEKIQDDPYPSSTMMDLVEELLTEEEIPAYVLLLQDKIRRDRFPSVSMMNRLKDLVV</sequence>
<dbReference type="RefSeq" id="WP_310297590.1">
    <property type="nucleotide sequence ID" value="NZ_BAAAPS010000011.1"/>
</dbReference>
<keyword evidence="2" id="KW-1185">Reference proteome</keyword>
<dbReference type="Proteomes" id="UP001183648">
    <property type="component" value="Unassembled WGS sequence"/>
</dbReference>
<name>A0ABU2BQ05_9ACTN</name>
<reference evidence="1 2" key="1">
    <citation type="submission" date="2023-07" db="EMBL/GenBank/DDBJ databases">
        <title>Sequencing the genomes of 1000 actinobacteria strains.</title>
        <authorList>
            <person name="Klenk H.-P."/>
        </authorList>
    </citation>
    <scope>NUCLEOTIDE SEQUENCE [LARGE SCALE GENOMIC DNA]</scope>
    <source>
        <strain evidence="1 2">DSM 19426</strain>
    </source>
</reference>